<accession>X1AKE1</accession>
<evidence type="ECO:0008006" key="2">
    <source>
        <dbReference type="Google" id="ProtNLM"/>
    </source>
</evidence>
<dbReference type="AlphaFoldDB" id="X1AKE1"/>
<feature type="non-terminal residue" evidence="1">
    <location>
        <position position="110"/>
    </location>
</feature>
<reference evidence="1" key="1">
    <citation type="journal article" date="2014" name="Front. Microbiol.">
        <title>High frequency of phylogenetically diverse reductive dehalogenase-homologous genes in deep subseafloor sedimentary metagenomes.</title>
        <authorList>
            <person name="Kawai M."/>
            <person name="Futagami T."/>
            <person name="Toyoda A."/>
            <person name="Takaki Y."/>
            <person name="Nishi S."/>
            <person name="Hori S."/>
            <person name="Arai W."/>
            <person name="Tsubouchi T."/>
            <person name="Morono Y."/>
            <person name="Uchiyama I."/>
            <person name="Ito T."/>
            <person name="Fujiyama A."/>
            <person name="Inagaki F."/>
            <person name="Takami H."/>
        </authorList>
    </citation>
    <scope>NUCLEOTIDE SEQUENCE</scope>
    <source>
        <strain evidence="1">Expedition CK06-06</strain>
    </source>
</reference>
<organism evidence="1">
    <name type="scientific">marine sediment metagenome</name>
    <dbReference type="NCBI Taxonomy" id="412755"/>
    <lineage>
        <taxon>unclassified sequences</taxon>
        <taxon>metagenomes</taxon>
        <taxon>ecological metagenomes</taxon>
    </lineage>
</organism>
<protein>
    <recommendedName>
        <fullName evidence="2">Bulb-type lectin domain-containing protein</fullName>
    </recommendedName>
</protein>
<proteinExistence type="predicted"/>
<comment type="caution">
    <text evidence="1">The sequence shown here is derived from an EMBL/GenBank/DDBJ whole genome shotgun (WGS) entry which is preliminary data.</text>
</comment>
<dbReference type="InterPro" id="IPR010620">
    <property type="entry name" value="SBBP_repeat"/>
</dbReference>
<name>X1AKE1_9ZZZZ</name>
<sequence>MQHIKKVSLKVIFIVILVWFFVFPIELIHAANSNQATWQFSSAEDFTISDESMVAFFDGSVKITPTGAEKAWARKWHDSHFVGTGSSGVYGLAVDDNGYIYIGGTTNDGA</sequence>
<dbReference type="Pfam" id="PF06739">
    <property type="entry name" value="SBBP"/>
    <property type="match status" value="1"/>
</dbReference>
<gene>
    <name evidence="1" type="ORF">S01H4_33868</name>
</gene>
<dbReference type="EMBL" id="BART01017869">
    <property type="protein sequence ID" value="GAG83005.1"/>
    <property type="molecule type" value="Genomic_DNA"/>
</dbReference>
<evidence type="ECO:0000313" key="1">
    <source>
        <dbReference type="EMBL" id="GAG83005.1"/>
    </source>
</evidence>